<dbReference type="Pfam" id="PF14559">
    <property type="entry name" value="TPR_19"/>
    <property type="match status" value="1"/>
</dbReference>
<dbReference type="InterPro" id="IPR019183">
    <property type="entry name" value="NAA25_NatB_aux_su"/>
</dbReference>
<reference evidence="4 5" key="1">
    <citation type="submission" date="2022-01" db="EMBL/GenBank/DDBJ databases">
        <title>A chromosomal length assembly of Cordylochernes scorpioides.</title>
        <authorList>
            <person name="Zeh D."/>
            <person name="Zeh J."/>
        </authorList>
    </citation>
    <scope>NUCLEOTIDE SEQUENCE [LARGE SCALE GENOMIC DNA]</scope>
    <source>
        <strain evidence="4">IN4F17</strain>
        <tissue evidence="4">Whole Body</tissue>
    </source>
</reference>
<name>A0ABY6KHC4_9ARAC</name>
<evidence type="ECO:0000313" key="4">
    <source>
        <dbReference type="EMBL" id="UYV68241.1"/>
    </source>
</evidence>
<organism evidence="4 5">
    <name type="scientific">Cordylochernes scorpioides</name>
    <dbReference type="NCBI Taxonomy" id="51811"/>
    <lineage>
        <taxon>Eukaryota</taxon>
        <taxon>Metazoa</taxon>
        <taxon>Ecdysozoa</taxon>
        <taxon>Arthropoda</taxon>
        <taxon>Chelicerata</taxon>
        <taxon>Arachnida</taxon>
        <taxon>Pseudoscorpiones</taxon>
        <taxon>Cheliferoidea</taxon>
        <taxon>Chernetidae</taxon>
        <taxon>Cordylochernes</taxon>
    </lineage>
</organism>
<dbReference type="SUPFAM" id="SSF48452">
    <property type="entry name" value="TPR-like"/>
    <property type="match status" value="1"/>
</dbReference>
<comment type="similarity">
    <text evidence="1">Belongs to the MDM20/NAA25 family.</text>
</comment>
<dbReference type="Pfam" id="PF09797">
    <property type="entry name" value="NatB_MDM20"/>
    <property type="match status" value="1"/>
</dbReference>
<sequence>MCGIPCNGCADYLDNGNNKKALQEAEKLLKKQKDSQCARALKALALIRLGRIEDSEAILATIFDESPVDDSTLQTMTICYRELHKLEMIVKIYEGAVKKEPRNEELLSHLFMAHVRMEDYKSQNIVAMKLYKLRPKTPYYFWGIMSIFMQAVASKVELSKTMYLPLAEKMIKKYMEENDLEAEAEIQLYLMLLERMEKYEEALKVLDNSPLKDVTGCYLDYVPLRKAELMMKLNWWDKANRTFKELLSNTPDQWSYHLKYLDTIAGLQESGWTPGEGEGGVDHTYPMALEFVSSLCARQPTRGPYLAKIEVLRRMAQANISIDEPLVETLFTFYQLFGHKPGCYLDLSFALDSLDLPASSPVLSQVGGVLSSVTPPVCPQLFDRIHTSLQSTQDPASKFPADMNEMQRHLCLIQLRLYFGDYDSLSPEDKMGMVREMMERYQHGLQFGKDLLATDYQWSDNYCFLAVGLLLDLWQQTGSESHLVQTISLLEQALQHSPSNFHIKLMLVKLYNLVGACGASHSVGKTLDIKHIQQETLGYLFCQPLLSVGLSSMAGQLIATSQRFFTSNHKDTLDYLISCYKFGSFNKIPELVTFRKKLSNSLHSAMVTTEQRLHELLSETQSQQDVSRVLANLDKDLQKRPLYLEDLSDNRDLSIFRPWKKGDRAMMPRLKTKSFEEEVLWFKLRHLLVQALVGMVDNHHTGAVRNGELQATNGATSQLPSLQDIIGQIRSHLAAVDPSQLNHSYLPLQAPGPSRLVGFFRNLRCCQLVLQVLELGPYLLRLQEDATKLEEELEQRMKSEILDDYKGLVESFKNKHQECHQSLEQTRLLLEDATHLVETYAMVALVVVGCLQPLVKRLRGTNRKNKKKNQGGDTSDNFTRLCSGLTQLGSENLLPALRLGPLPATLSAAVEALQLTEGQPTGVINKMEASYQQSMKELSDLAQLKLKLLQSL</sequence>
<keyword evidence="5" id="KW-1185">Reference proteome</keyword>
<dbReference type="PANTHER" id="PTHR22767:SF3">
    <property type="entry name" value="N-ALPHA-ACETYLTRANSFERASE 25, NATB AUXILIARY SUBUNIT"/>
    <property type="match status" value="1"/>
</dbReference>
<dbReference type="Proteomes" id="UP001235939">
    <property type="component" value="Chromosome 05"/>
</dbReference>
<dbReference type="InterPro" id="IPR011990">
    <property type="entry name" value="TPR-like_helical_dom_sf"/>
</dbReference>
<evidence type="ECO:0000256" key="1">
    <source>
        <dbReference type="ARBA" id="ARBA00006298"/>
    </source>
</evidence>
<evidence type="ECO:0000256" key="3">
    <source>
        <dbReference type="ARBA" id="ARBA00029872"/>
    </source>
</evidence>
<dbReference type="Gene3D" id="1.25.40.1040">
    <property type="match status" value="1"/>
</dbReference>
<gene>
    <name evidence="4" type="ORF">LAZ67_5003581</name>
</gene>
<keyword evidence="2" id="KW-0802">TPR repeat</keyword>
<evidence type="ECO:0000313" key="5">
    <source>
        <dbReference type="Proteomes" id="UP001235939"/>
    </source>
</evidence>
<accession>A0ABY6KHC4</accession>
<protein>
    <recommendedName>
        <fullName evidence="3">N-terminal acetyltransferase B complex subunit MDM20 homolog</fullName>
    </recommendedName>
</protein>
<dbReference type="EMBL" id="CP092867">
    <property type="protein sequence ID" value="UYV68241.1"/>
    <property type="molecule type" value="Genomic_DNA"/>
</dbReference>
<proteinExistence type="inferred from homology"/>
<evidence type="ECO:0000256" key="2">
    <source>
        <dbReference type="ARBA" id="ARBA00022803"/>
    </source>
</evidence>
<dbReference type="PANTHER" id="PTHR22767">
    <property type="entry name" value="N-TERMINAL ACETYLTRANSFERASE-RELATED"/>
    <property type="match status" value="1"/>
</dbReference>